<dbReference type="InterPro" id="IPR058506">
    <property type="entry name" value="DUF8193"/>
</dbReference>
<dbReference type="HOGENOM" id="CLU_038792_1_0_9"/>
<proteinExistence type="predicted"/>
<dbReference type="Proteomes" id="UP000001946">
    <property type="component" value="Chromosome"/>
</dbReference>
<dbReference type="Pfam" id="PF26615">
    <property type="entry name" value="DUF8195"/>
    <property type="match status" value="1"/>
</dbReference>
<feature type="domain" description="DUF8194" evidence="3">
    <location>
        <begin position="269"/>
        <end position="359"/>
    </location>
</feature>
<feature type="signal peptide" evidence="1">
    <location>
        <begin position="1"/>
        <end position="35"/>
    </location>
</feature>
<feature type="domain" description="DUF8193" evidence="2">
    <location>
        <begin position="36"/>
        <end position="256"/>
    </location>
</feature>
<keyword evidence="1" id="KW-0732">Signal</keyword>
<evidence type="ECO:0000313" key="5">
    <source>
        <dbReference type="EMBL" id="BAE86345.1"/>
    </source>
</evidence>
<dbReference type="Pfam" id="PF26613">
    <property type="entry name" value="DUF8193"/>
    <property type="match status" value="1"/>
</dbReference>
<name>Q24NP7_DESHY</name>
<dbReference type="STRING" id="138119.DSY4556"/>
<gene>
    <name evidence="5" type="ordered locus">DSY4556</name>
</gene>
<keyword evidence="6" id="KW-1185">Reference proteome</keyword>
<dbReference type="AlphaFoldDB" id="Q24NP7"/>
<evidence type="ECO:0000259" key="4">
    <source>
        <dbReference type="Pfam" id="PF26615"/>
    </source>
</evidence>
<evidence type="ECO:0000313" key="6">
    <source>
        <dbReference type="Proteomes" id="UP000001946"/>
    </source>
</evidence>
<dbReference type="KEGG" id="dsy:DSY4556"/>
<accession>Q24NP7</accession>
<protein>
    <submittedName>
        <fullName evidence="5">Uncharacterized protein</fullName>
    </submittedName>
</protein>
<evidence type="ECO:0000259" key="2">
    <source>
        <dbReference type="Pfam" id="PF26613"/>
    </source>
</evidence>
<reference evidence="5 6" key="1">
    <citation type="journal article" date="2006" name="J. Bacteriol.">
        <title>Complete genome sequence of the dehalorespiring bacterium Desulfitobacterium hafniense Y51 and comparison with Dehalococcoides ethenogenes 195.</title>
        <authorList>
            <person name="Nonaka H."/>
            <person name="Keresztes G."/>
            <person name="Shinoda Y."/>
            <person name="Ikenaga Y."/>
            <person name="Abe M."/>
            <person name="Naito K."/>
            <person name="Inatomi K."/>
            <person name="Furukawa K."/>
            <person name="Inui M."/>
            <person name="Yukawa H."/>
        </authorList>
    </citation>
    <scope>NUCLEOTIDE SEQUENCE [LARGE SCALE GENOMIC DNA]</scope>
    <source>
        <strain evidence="5 6">Y51</strain>
    </source>
</reference>
<sequence>MLFAVSRRLCMKRILSIFLILALLLSLWSPLAVHAEGEGNIDHGGGGVGDGTGESYWNTGNEGVRITVIRARDRVAVTAPVDFTNVTQPGNIVHFGKVSKMQYNSGAALSVKMNGYAYSNPAIAMPRIISSSTGQASIEEIKRYFCSEYILMRIAEVTGFNYDILINGDYKLLLEPIVYLRFQGIDMAMTATEAALYDQQLGGGLRNTMGSLTHKNLPLAMFLEVPDLGYPAWSGSRTSSAANEDIISSLGIGIVRFSEAPPDPPEVTTYDYEYRPNTEVITSVTVRGGQADPDHPVTVRFTIGSQTYTVSGVYYPEGDSQLVWVRWRTPSTPQTMTIGVSVSGGGSASQGNITARIVDLSGNDPPNPVADDRNDGYVRPAVPNKAQLTSASWGIWRPWWYAYWVWHSNWNWYSDGNGGGFWVDNGEWVDEGWWEFDWNAYQASLSAFMSIVPDTKSPTASGKNMKSGYGVNQTTTANVSTNQSSAVTEAQTALTYFPEFQYATYWRLLERTQTGYSSKFEFTANKHSTYKRRTHFTPVYFPDGAYTPYTWLADCWTPTGMLSINHSDSVTIHGSLWDDWHIAPVKP</sequence>
<feature type="chain" id="PRO_5004202355" evidence="1">
    <location>
        <begin position="36"/>
        <end position="587"/>
    </location>
</feature>
<dbReference type="EMBL" id="AP008230">
    <property type="protein sequence ID" value="BAE86345.1"/>
    <property type="molecule type" value="Genomic_DNA"/>
</dbReference>
<organism evidence="5 6">
    <name type="scientific">Desulfitobacterium hafniense (strain Y51)</name>
    <dbReference type="NCBI Taxonomy" id="138119"/>
    <lineage>
        <taxon>Bacteria</taxon>
        <taxon>Bacillati</taxon>
        <taxon>Bacillota</taxon>
        <taxon>Clostridia</taxon>
        <taxon>Eubacteriales</taxon>
        <taxon>Desulfitobacteriaceae</taxon>
        <taxon>Desulfitobacterium</taxon>
    </lineage>
</organism>
<dbReference type="eggNOG" id="ENOG502Z92N">
    <property type="taxonomic scope" value="Bacteria"/>
</dbReference>
<dbReference type="Pfam" id="PF26614">
    <property type="entry name" value="DUF8194"/>
    <property type="match status" value="1"/>
</dbReference>
<evidence type="ECO:0000256" key="1">
    <source>
        <dbReference type="SAM" id="SignalP"/>
    </source>
</evidence>
<evidence type="ECO:0000259" key="3">
    <source>
        <dbReference type="Pfam" id="PF26614"/>
    </source>
</evidence>
<feature type="domain" description="DUF8195" evidence="4">
    <location>
        <begin position="363"/>
        <end position="580"/>
    </location>
</feature>
<dbReference type="InterPro" id="IPR058508">
    <property type="entry name" value="DUF8195"/>
</dbReference>
<dbReference type="InterPro" id="IPR058507">
    <property type="entry name" value="DUF8194"/>
</dbReference>